<feature type="non-terminal residue" evidence="1">
    <location>
        <position position="34"/>
    </location>
</feature>
<keyword evidence="2" id="KW-1185">Reference proteome</keyword>
<dbReference type="AlphaFoldDB" id="A0A8T1ZAN1"/>
<organism evidence="1 2">
    <name type="scientific">Arabidopsis suecica</name>
    <name type="common">Swedish thale-cress</name>
    <name type="synonym">Cardaminopsis suecica</name>
    <dbReference type="NCBI Taxonomy" id="45249"/>
    <lineage>
        <taxon>Eukaryota</taxon>
        <taxon>Viridiplantae</taxon>
        <taxon>Streptophyta</taxon>
        <taxon>Embryophyta</taxon>
        <taxon>Tracheophyta</taxon>
        <taxon>Spermatophyta</taxon>
        <taxon>Magnoliopsida</taxon>
        <taxon>eudicotyledons</taxon>
        <taxon>Gunneridae</taxon>
        <taxon>Pentapetalae</taxon>
        <taxon>rosids</taxon>
        <taxon>malvids</taxon>
        <taxon>Brassicales</taxon>
        <taxon>Brassicaceae</taxon>
        <taxon>Camelineae</taxon>
        <taxon>Arabidopsis</taxon>
    </lineage>
</organism>
<dbReference type="Proteomes" id="UP000694251">
    <property type="component" value="Chromosome 11"/>
</dbReference>
<dbReference type="EMBL" id="JAEFBJ010000011">
    <property type="protein sequence ID" value="KAG7555936.1"/>
    <property type="molecule type" value="Genomic_DNA"/>
</dbReference>
<protein>
    <submittedName>
        <fullName evidence="1">Uncharacterized protein</fullName>
    </submittedName>
</protein>
<name>A0A8T1ZAN1_ARASU</name>
<evidence type="ECO:0000313" key="1">
    <source>
        <dbReference type="EMBL" id="KAG7555936.1"/>
    </source>
</evidence>
<accession>A0A8T1ZAN1</accession>
<evidence type="ECO:0000313" key="2">
    <source>
        <dbReference type="Proteomes" id="UP000694251"/>
    </source>
</evidence>
<gene>
    <name evidence="1" type="ORF">ISN44_As11g020210</name>
</gene>
<sequence length="34" mass="3839">MMTIVPEMNEDAWTVVCSGVKLGRSKKVENERNS</sequence>
<proteinExistence type="predicted"/>
<comment type="caution">
    <text evidence="1">The sequence shown here is derived from an EMBL/GenBank/DDBJ whole genome shotgun (WGS) entry which is preliminary data.</text>
</comment>
<reference evidence="1 2" key="1">
    <citation type="submission" date="2020-12" db="EMBL/GenBank/DDBJ databases">
        <title>Concerted genomic and epigenomic changes stabilize Arabidopsis allopolyploids.</title>
        <authorList>
            <person name="Chen Z."/>
        </authorList>
    </citation>
    <scope>NUCLEOTIDE SEQUENCE [LARGE SCALE GENOMIC DNA]</scope>
    <source>
        <strain evidence="1">As9502</strain>
        <tissue evidence="1">Leaf</tissue>
    </source>
</reference>